<dbReference type="PANTHER" id="PTHR43065:SF46">
    <property type="entry name" value="C4-DICARBOXYLATE TRANSPORT SENSOR PROTEIN DCTB"/>
    <property type="match status" value="1"/>
</dbReference>
<dbReference type="Pfam" id="PF02518">
    <property type="entry name" value="HATPase_c"/>
    <property type="match status" value="1"/>
</dbReference>
<dbReference type="CDD" id="cd00082">
    <property type="entry name" value="HisKA"/>
    <property type="match status" value="1"/>
</dbReference>
<feature type="transmembrane region" description="Helical" evidence="14">
    <location>
        <begin position="20"/>
        <end position="43"/>
    </location>
</feature>
<keyword evidence="10" id="KW-0067">ATP-binding</keyword>
<dbReference type="PROSITE" id="PS50109">
    <property type="entry name" value="HIS_KIN"/>
    <property type="match status" value="1"/>
</dbReference>
<keyword evidence="13 14" id="KW-0472">Membrane</keyword>
<keyword evidence="11 14" id="KW-1133">Transmembrane helix</keyword>
<dbReference type="Pfam" id="PF00512">
    <property type="entry name" value="HisKA"/>
    <property type="match status" value="1"/>
</dbReference>
<keyword evidence="9 16" id="KW-0418">Kinase</keyword>
<sequence>MDKISENQKQINHPLKRSILTNMIVIPFIPFLLAIGVSFYYFATTLEQSSTASLKRIVEDHCHMIDSFLMERQSDLELITNTYSFDDIMEGAAIDGIFENLKKRSGAFVDLGLFNSRGIHKRYAGKFQLLKGKEYRNEVWFKKVMQTGYYISDIFSGYRNVPHFIIAVKQGADNDAWVLRATIDTLVFDRLVSKVRIGKTGESYILNSSGISQTERRSGGIGIMEKDPEYIDFPHSLELSPSKNGIETFIKTDPAKDQYLYATTRLKNKEWLLVVRQEKKDAYKALYSAMYITLLIMVVGGAVIIVTAIYMTEHILKRMDTLGMEKESLGNQLIRAVQLAEIGEMAAGFAHEINNPLQIIKGEHLLVETLMKEIAALLPPTSGEDLDEIQDSMDQIKLQVNRCSEITHAILKFGRKNDSKPEVLNPCDIIPEIIHMVEKKAHVEGIDMRMDIAHDTPRFQGDASQFQQVILNLVNNAMDAIAQAHGTSGGLLSVTSEKTDQGDAQINISDNGVGIGSDNIGKIFSPFFTTKPVGKGTGLGLSVCYGIIKNLGGTMTVKSEQGKGTTFVITLPAMV</sequence>
<dbReference type="EC" id="2.7.13.3" evidence="3"/>
<dbReference type="Pfam" id="PF02743">
    <property type="entry name" value="dCache_1"/>
    <property type="match status" value="1"/>
</dbReference>
<dbReference type="GO" id="GO:0000155">
    <property type="term" value="F:phosphorelay sensor kinase activity"/>
    <property type="evidence" value="ECO:0007669"/>
    <property type="project" value="InterPro"/>
</dbReference>
<evidence type="ECO:0000313" key="17">
    <source>
        <dbReference type="Proteomes" id="UP000192418"/>
    </source>
</evidence>
<dbReference type="PANTHER" id="PTHR43065">
    <property type="entry name" value="SENSOR HISTIDINE KINASE"/>
    <property type="match status" value="1"/>
</dbReference>
<proteinExistence type="predicted"/>
<dbReference type="RefSeq" id="WP_084066664.1">
    <property type="nucleotide sequence ID" value="NZ_FWXY01000001.1"/>
</dbReference>
<comment type="catalytic activity">
    <reaction evidence="1">
        <text>ATP + protein L-histidine = ADP + protein N-phospho-L-histidine.</text>
        <dbReference type="EC" id="2.7.13.3"/>
    </reaction>
</comment>
<evidence type="ECO:0000256" key="3">
    <source>
        <dbReference type="ARBA" id="ARBA00012438"/>
    </source>
</evidence>
<reference evidence="16 17" key="1">
    <citation type="submission" date="2017-04" db="EMBL/GenBank/DDBJ databases">
        <authorList>
            <person name="Afonso C.L."/>
            <person name="Miller P.J."/>
            <person name="Scott M.A."/>
            <person name="Spackman E."/>
            <person name="Goraichik I."/>
            <person name="Dimitrov K.M."/>
            <person name="Suarez D.L."/>
            <person name="Swayne D.E."/>
        </authorList>
    </citation>
    <scope>NUCLEOTIDE SEQUENCE [LARGE SCALE GENOMIC DNA]</scope>
    <source>
        <strain evidence="16 17">DSM 3385</strain>
    </source>
</reference>
<dbReference type="SUPFAM" id="SSF55874">
    <property type="entry name" value="ATPase domain of HSP90 chaperone/DNA topoisomerase II/histidine kinase"/>
    <property type="match status" value="1"/>
</dbReference>
<dbReference type="OrthoDB" id="9777714at2"/>
<evidence type="ECO:0000256" key="7">
    <source>
        <dbReference type="ARBA" id="ARBA00022692"/>
    </source>
</evidence>
<evidence type="ECO:0000256" key="2">
    <source>
        <dbReference type="ARBA" id="ARBA00004651"/>
    </source>
</evidence>
<keyword evidence="5" id="KW-0597">Phosphoprotein</keyword>
<evidence type="ECO:0000256" key="5">
    <source>
        <dbReference type="ARBA" id="ARBA00022553"/>
    </source>
</evidence>
<protein>
    <recommendedName>
        <fullName evidence="3">histidine kinase</fullName>
        <ecNumber evidence="3">2.7.13.3</ecNumber>
    </recommendedName>
</protein>
<evidence type="ECO:0000256" key="6">
    <source>
        <dbReference type="ARBA" id="ARBA00022679"/>
    </source>
</evidence>
<feature type="domain" description="Histidine kinase" evidence="15">
    <location>
        <begin position="348"/>
        <end position="575"/>
    </location>
</feature>
<feature type="transmembrane region" description="Helical" evidence="14">
    <location>
        <begin position="285"/>
        <end position="310"/>
    </location>
</feature>
<dbReference type="Gene3D" id="1.10.287.130">
    <property type="match status" value="1"/>
</dbReference>
<dbReference type="EMBL" id="FWXY01000001">
    <property type="protein sequence ID" value="SMC39705.1"/>
    <property type="molecule type" value="Genomic_DNA"/>
</dbReference>
<dbReference type="InterPro" id="IPR036097">
    <property type="entry name" value="HisK_dim/P_sf"/>
</dbReference>
<dbReference type="Proteomes" id="UP000192418">
    <property type="component" value="Unassembled WGS sequence"/>
</dbReference>
<dbReference type="GO" id="GO:0005524">
    <property type="term" value="F:ATP binding"/>
    <property type="evidence" value="ECO:0007669"/>
    <property type="project" value="UniProtKB-KW"/>
</dbReference>
<keyword evidence="4" id="KW-1003">Cell membrane</keyword>
<comment type="subcellular location">
    <subcellularLocation>
        <location evidence="2">Cell membrane</location>
        <topology evidence="2">Multi-pass membrane protein</topology>
    </subcellularLocation>
</comment>
<evidence type="ECO:0000259" key="15">
    <source>
        <dbReference type="PROSITE" id="PS50109"/>
    </source>
</evidence>
<evidence type="ECO:0000256" key="14">
    <source>
        <dbReference type="SAM" id="Phobius"/>
    </source>
</evidence>
<dbReference type="Gene3D" id="3.30.565.10">
    <property type="entry name" value="Histidine kinase-like ATPase, C-terminal domain"/>
    <property type="match status" value="1"/>
</dbReference>
<dbReference type="InterPro" id="IPR004358">
    <property type="entry name" value="Sig_transdc_His_kin-like_C"/>
</dbReference>
<accession>A0A1W1YU10</accession>
<name>A0A1W1YU10_9BACT</name>
<dbReference type="SMART" id="SM00387">
    <property type="entry name" value="HATPase_c"/>
    <property type="match status" value="1"/>
</dbReference>
<evidence type="ECO:0000256" key="10">
    <source>
        <dbReference type="ARBA" id="ARBA00022840"/>
    </source>
</evidence>
<dbReference type="InterPro" id="IPR036890">
    <property type="entry name" value="HATPase_C_sf"/>
</dbReference>
<evidence type="ECO:0000256" key="1">
    <source>
        <dbReference type="ARBA" id="ARBA00000085"/>
    </source>
</evidence>
<gene>
    <name evidence="16" type="ORF">SAMN02746065_101375</name>
</gene>
<dbReference type="GO" id="GO:0005886">
    <property type="term" value="C:plasma membrane"/>
    <property type="evidence" value="ECO:0007669"/>
    <property type="project" value="UniProtKB-SubCell"/>
</dbReference>
<evidence type="ECO:0000256" key="13">
    <source>
        <dbReference type="ARBA" id="ARBA00023136"/>
    </source>
</evidence>
<organism evidence="16 17">
    <name type="scientific">Desulfocicer vacuolatum DSM 3385</name>
    <dbReference type="NCBI Taxonomy" id="1121400"/>
    <lineage>
        <taxon>Bacteria</taxon>
        <taxon>Pseudomonadati</taxon>
        <taxon>Thermodesulfobacteriota</taxon>
        <taxon>Desulfobacteria</taxon>
        <taxon>Desulfobacterales</taxon>
        <taxon>Desulfobacteraceae</taxon>
        <taxon>Desulfocicer</taxon>
    </lineage>
</organism>
<evidence type="ECO:0000256" key="4">
    <source>
        <dbReference type="ARBA" id="ARBA00022475"/>
    </source>
</evidence>
<evidence type="ECO:0000256" key="8">
    <source>
        <dbReference type="ARBA" id="ARBA00022741"/>
    </source>
</evidence>
<dbReference type="InterPro" id="IPR003661">
    <property type="entry name" value="HisK_dim/P_dom"/>
</dbReference>
<evidence type="ECO:0000256" key="11">
    <source>
        <dbReference type="ARBA" id="ARBA00022989"/>
    </source>
</evidence>
<dbReference type="InterPro" id="IPR005467">
    <property type="entry name" value="His_kinase_dom"/>
</dbReference>
<dbReference type="InterPro" id="IPR033479">
    <property type="entry name" value="dCache_1"/>
</dbReference>
<dbReference type="CDD" id="cd18774">
    <property type="entry name" value="PDC2_HK_sensor"/>
    <property type="match status" value="1"/>
</dbReference>
<keyword evidence="12" id="KW-0902">Two-component regulatory system</keyword>
<keyword evidence="6" id="KW-0808">Transferase</keyword>
<keyword evidence="8" id="KW-0547">Nucleotide-binding</keyword>
<keyword evidence="7 14" id="KW-0812">Transmembrane</keyword>
<keyword evidence="17" id="KW-1185">Reference proteome</keyword>
<dbReference type="SUPFAM" id="SSF47384">
    <property type="entry name" value="Homodimeric domain of signal transducing histidine kinase"/>
    <property type="match status" value="1"/>
</dbReference>
<evidence type="ECO:0000256" key="12">
    <source>
        <dbReference type="ARBA" id="ARBA00023012"/>
    </source>
</evidence>
<dbReference type="AlphaFoldDB" id="A0A1W1YU10"/>
<dbReference type="InterPro" id="IPR003594">
    <property type="entry name" value="HATPase_dom"/>
</dbReference>
<dbReference type="STRING" id="1121400.SAMN02746065_101375"/>
<dbReference type="PRINTS" id="PR00344">
    <property type="entry name" value="BCTRLSENSOR"/>
</dbReference>
<evidence type="ECO:0000313" key="16">
    <source>
        <dbReference type="EMBL" id="SMC39705.1"/>
    </source>
</evidence>
<evidence type="ECO:0000256" key="9">
    <source>
        <dbReference type="ARBA" id="ARBA00022777"/>
    </source>
</evidence>
<dbReference type="Gene3D" id="3.30.450.20">
    <property type="entry name" value="PAS domain"/>
    <property type="match status" value="1"/>
</dbReference>